<gene>
    <name evidence="1" type="ORF">pdam_00017066</name>
</gene>
<evidence type="ECO:0000313" key="2">
    <source>
        <dbReference type="Proteomes" id="UP000275408"/>
    </source>
</evidence>
<comment type="caution">
    <text evidence="1">The sequence shown here is derived from an EMBL/GenBank/DDBJ whole genome shotgun (WGS) entry which is preliminary data.</text>
</comment>
<reference evidence="1 2" key="1">
    <citation type="journal article" date="2018" name="Sci. Rep.">
        <title>Comparative analysis of the Pocillopora damicornis genome highlights role of immune system in coral evolution.</title>
        <authorList>
            <person name="Cunning R."/>
            <person name="Bay R.A."/>
            <person name="Gillette P."/>
            <person name="Baker A.C."/>
            <person name="Traylor-Knowles N."/>
        </authorList>
    </citation>
    <scope>NUCLEOTIDE SEQUENCE [LARGE SCALE GENOMIC DNA]</scope>
    <source>
        <strain evidence="1">RSMAS</strain>
        <tissue evidence="1">Whole animal</tissue>
    </source>
</reference>
<dbReference type="EMBL" id="RCHS01003131">
    <property type="protein sequence ID" value="RMX43797.1"/>
    <property type="molecule type" value="Genomic_DNA"/>
</dbReference>
<protein>
    <submittedName>
        <fullName evidence="1">Uncharacterized protein</fullName>
    </submittedName>
</protein>
<dbReference type="Proteomes" id="UP000275408">
    <property type="component" value="Unassembled WGS sequence"/>
</dbReference>
<sequence length="430" mass="48935">MDRKIDTTLEERLSDIDEFIQSELGFPPVSHNSESVTVEELYSISSLFREAGDELLENETNCVPKRACEVEVEVQIVGLKDVYDKKTKKTKEGFEYRLDDAEVTVIVQASDEISSIRAYTQRCHEAAMRTHDTIGPVELDVKVVQSEARFRVVVVDLGSVYKTQGGDPVYWLEKAEVIERNKWEMMIEMEFGSDLKGTVKSEPFRVTTKASYKIKGKGDLPSCGNVQRLFRKFGWPSDSRDVPDRPFSGIKQEFSNEAACSLSGELDAFSFTKEDDNTSGHCPADSFETDLESGCEPLAGRKILFRDHTTLDRKMVSKYYNSKSSIHYIVEQPEDPGLLKLVGKRCMVGSTRRKANGHKSAEEDFWWACGHCFFERRKKSTIKAHVSQRVCQKSIENKLSKRKLTSRQHSESDLVEPHFLGYTWKDSLSV</sequence>
<dbReference type="AlphaFoldDB" id="A0A3M6TQV9"/>
<evidence type="ECO:0000313" key="1">
    <source>
        <dbReference type="EMBL" id="RMX43797.1"/>
    </source>
</evidence>
<dbReference type="OrthoDB" id="5949044at2759"/>
<organism evidence="1 2">
    <name type="scientific">Pocillopora damicornis</name>
    <name type="common">Cauliflower coral</name>
    <name type="synonym">Millepora damicornis</name>
    <dbReference type="NCBI Taxonomy" id="46731"/>
    <lineage>
        <taxon>Eukaryota</taxon>
        <taxon>Metazoa</taxon>
        <taxon>Cnidaria</taxon>
        <taxon>Anthozoa</taxon>
        <taxon>Hexacorallia</taxon>
        <taxon>Scleractinia</taxon>
        <taxon>Astrocoeniina</taxon>
        <taxon>Pocilloporidae</taxon>
        <taxon>Pocillopora</taxon>
    </lineage>
</organism>
<proteinExistence type="predicted"/>
<keyword evidence="2" id="KW-1185">Reference proteome</keyword>
<accession>A0A3M6TQV9</accession>
<name>A0A3M6TQV9_POCDA</name>